<keyword evidence="2" id="KW-0732">Signal</keyword>
<name>A0A4D9CVK6_9STRA</name>
<sequence>MRRLRPFFAFPCCSLLFLPLLSSFLPAAAEEAPLCGASPAFLWGGRENYFGGREEYAFSSVGHDEVVESVRSLQRLEMPPEVVVVLVTSASPDVPSPSSLPSLKAAVQEAVSSRVIPCLTRSSLAPLGNGYKDAQLVPSSDLLAFVKEGVLSPSPSAQAFLPARSFFVRSVGWTAMNLLTVGAGREGGREGGAGGGTGATDGLVNPTAPTHPSLFMPLPFNGMAGGGMALGQGGGGGGGGASDGSEPLPSSRPLEARVGFYVQPAMPSHINHDGLPQAEKLWRLAGGDEERYPEHGSFIRLGFNTDDVRAVGRFLQSLRG</sequence>
<feature type="signal peptide" evidence="2">
    <location>
        <begin position="1"/>
        <end position="29"/>
    </location>
</feature>
<accession>A0A4D9CVK6</accession>
<keyword evidence="4" id="KW-1185">Reference proteome</keyword>
<reference evidence="3 4" key="1">
    <citation type="submission" date="2019-01" db="EMBL/GenBank/DDBJ databases">
        <title>Nuclear Genome Assembly of the Microalgal Biofuel strain Nannochloropsis salina CCMP1776.</title>
        <authorList>
            <person name="Hovde B."/>
        </authorList>
    </citation>
    <scope>NUCLEOTIDE SEQUENCE [LARGE SCALE GENOMIC DNA]</scope>
    <source>
        <strain evidence="3 4">CCMP1776</strain>
    </source>
</reference>
<organism evidence="3 4">
    <name type="scientific">Nannochloropsis salina CCMP1776</name>
    <dbReference type="NCBI Taxonomy" id="1027361"/>
    <lineage>
        <taxon>Eukaryota</taxon>
        <taxon>Sar</taxon>
        <taxon>Stramenopiles</taxon>
        <taxon>Ochrophyta</taxon>
        <taxon>Eustigmatophyceae</taxon>
        <taxon>Eustigmatales</taxon>
        <taxon>Monodopsidaceae</taxon>
        <taxon>Microchloropsis</taxon>
        <taxon>Microchloropsis salina</taxon>
    </lineage>
</organism>
<gene>
    <name evidence="3" type="ORF">NSK_005739</name>
</gene>
<dbReference type="AlphaFoldDB" id="A0A4D9CVK6"/>
<evidence type="ECO:0000256" key="2">
    <source>
        <dbReference type="SAM" id="SignalP"/>
    </source>
</evidence>
<evidence type="ECO:0000313" key="3">
    <source>
        <dbReference type="EMBL" id="TFJ82966.1"/>
    </source>
</evidence>
<feature type="chain" id="PRO_5020022529" evidence="2">
    <location>
        <begin position="30"/>
        <end position="320"/>
    </location>
</feature>
<protein>
    <submittedName>
        <fullName evidence="3">Uncharacterized protein</fullName>
    </submittedName>
</protein>
<feature type="compositionally biased region" description="Gly residues" evidence="1">
    <location>
        <begin position="190"/>
        <end position="199"/>
    </location>
</feature>
<dbReference type="OrthoDB" id="10545354at2759"/>
<dbReference type="Proteomes" id="UP000355283">
    <property type="component" value="Unassembled WGS sequence"/>
</dbReference>
<proteinExistence type="predicted"/>
<feature type="region of interest" description="Disordered" evidence="1">
    <location>
        <begin position="187"/>
        <end position="252"/>
    </location>
</feature>
<evidence type="ECO:0000313" key="4">
    <source>
        <dbReference type="Proteomes" id="UP000355283"/>
    </source>
</evidence>
<feature type="compositionally biased region" description="Gly residues" evidence="1">
    <location>
        <begin position="223"/>
        <end position="242"/>
    </location>
</feature>
<dbReference type="EMBL" id="SDOX01000085">
    <property type="protein sequence ID" value="TFJ82966.1"/>
    <property type="molecule type" value="Genomic_DNA"/>
</dbReference>
<evidence type="ECO:0000256" key="1">
    <source>
        <dbReference type="SAM" id="MobiDB-lite"/>
    </source>
</evidence>
<comment type="caution">
    <text evidence="3">The sequence shown here is derived from an EMBL/GenBank/DDBJ whole genome shotgun (WGS) entry which is preliminary data.</text>
</comment>